<dbReference type="InterPro" id="IPR046848">
    <property type="entry name" value="E_motif"/>
</dbReference>
<dbReference type="Proteomes" id="UP001187192">
    <property type="component" value="Unassembled WGS sequence"/>
</dbReference>
<dbReference type="InterPro" id="IPR011990">
    <property type="entry name" value="TPR-like_helical_dom_sf"/>
</dbReference>
<feature type="repeat" description="PPR" evidence="2">
    <location>
        <begin position="322"/>
        <end position="356"/>
    </location>
</feature>
<dbReference type="Gene3D" id="1.25.40.10">
    <property type="entry name" value="Tetratricopeptide repeat domain"/>
    <property type="match status" value="4"/>
</dbReference>
<evidence type="ECO:0000256" key="2">
    <source>
        <dbReference type="PROSITE-ProRule" id="PRU00708"/>
    </source>
</evidence>
<organism evidence="3 4">
    <name type="scientific">Ficus carica</name>
    <name type="common">Common fig</name>
    <dbReference type="NCBI Taxonomy" id="3494"/>
    <lineage>
        <taxon>Eukaryota</taxon>
        <taxon>Viridiplantae</taxon>
        <taxon>Streptophyta</taxon>
        <taxon>Embryophyta</taxon>
        <taxon>Tracheophyta</taxon>
        <taxon>Spermatophyta</taxon>
        <taxon>Magnoliopsida</taxon>
        <taxon>eudicotyledons</taxon>
        <taxon>Gunneridae</taxon>
        <taxon>Pentapetalae</taxon>
        <taxon>rosids</taxon>
        <taxon>fabids</taxon>
        <taxon>Rosales</taxon>
        <taxon>Moraceae</taxon>
        <taxon>Ficeae</taxon>
        <taxon>Ficus</taxon>
    </lineage>
</organism>
<dbReference type="AlphaFoldDB" id="A0AA88AEI0"/>
<dbReference type="GO" id="GO:0003723">
    <property type="term" value="F:RNA binding"/>
    <property type="evidence" value="ECO:0007669"/>
    <property type="project" value="InterPro"/>
</dbReference>
<keyword evidence="4" id="KW-1185">Reference proteome</keyword>
<comment type="caution">
    <text evidence="3">The sequence shown here is derived from an EMBL/GenBank/DDBJ whole genome shotgun (WGS) entry which is preliminary data.</text>
</comment>
<dbReference type="FunFam" id="1.25.40.10:FF:000184">
    <property type="entry name" value="Pentatricopeptide repeat-containing protein, chloroplastic"/>
    <property type="match status" value="1"/>
</dbReference>
<dbReference type="PANTHER" id="PTHR47926">
    <property type="entry name" value="PENTATRICOPEPTIDE REPEAT-CONTAINING PROTEIN"/>
    <property type="match status" value="1"/>
</dbReference>
<reference evidence="3" key="1">
    <citation type="submission" date="2023-07" db="EMBL/GenBank/DDBJ databases">
        <title>draft genome sequence of fig (Ficus carica).</title>
        <authorList>
            <person name="Takahashi T."/>
            <person name="Nishimura K."/>
        </authorList>
    </citation>
    <scope>NUCLEOTIDE SEQUENCE</scope>
</reference>
<evidence type="ECO:0000256" key="1">
    <source>
        <dbReference type="ARBA" id="ARBA00022737"/>
    </source>
</evidence>
<dbReference type="FunFam" id="1.25.40.10:FF:000348">
    <property type="entry name" value="Pentatricopeptide repeat-containing protein chloroplastic"/>
    <property type="match status" value="1"/>
</dbReference>
<protein>
    <recommendedName>
        <fullName evidence="5">Pentatricopeptide repeat-containing protein</fullName>
    </recommendedName>
</protein>
<dbReference type="InterPro" id="IPR002885">
    <property type="entry name" value="PPR_rpt"/>
</dbReference>
<dbReference type="Pfam" id="PF01535">
    <property type="entry name" value="PPR"/>
    <property type="match status" value="3"/>
</dbReference>
<dbReference type="NCBIfam" id="TIGR00756">
    <property type="entry name" value="PPR"/>
    <property type="match status" value="3"/>
</dbReference>
<sequence length="557" mass="62339">MFVEVDIPAKLTKFVAPPQQQKLFNLLLCCNSLKKLIQIHAQIVINGFTQKNFLLGKVLYLYVSFDQIKPALNVFENVENPSTIVWNQIIRAHGRSDTPKRSVVCFNKMVETEAKPDGYTYSFLLNACARSGSLREGEQVHGKVLANGHCSNLFVETNLVNMYAMSEECGWFDYARKVFDDMRERNVVSWNSLLKGYMRCGDVAAAQQVFAEMPERNVVSWTTMVAGCVKHGRSRQALSLFHYMRKAQVGLDQVALLAALSACADLGDLRLGRWIHWYTEEVLSGGSQSLFVSLNNALIHMYASCGAVDEAYKVFKKMPKRSTVSWTTIITGLAKQGRGEEALRFFQRMLCSGVSEVKPDDITFLGLLCACSHAGLINDGRNLFYFMTETLGISPRIEHYGCMVDLLSRAGFLDEAHRLIKTMPMEPNDAVWGALLGGCRLHKNAKLASQVAQKLIVQLDPDRAAGYLVLLVNVLAAEKRWMDVAFVRRKMVEMGVKKPPGRSWVQINGVIHSFMAGDIDHIYASSIYKTLADITKQAQREGNRLDASDVILCVEGH</sequence>
<gene>
    <name evidence="3" type="ORF">TIFTF001_023332</name>
</gene>
<dbReference type="PANTHER" id="PTHR47926:SF526">
    <property type="entry name" value="PENTACOTRIPEPTIDE-REPEAT REGION OF PRORP DOMAIN-CONTAINING PROTEIN"/>
    <property type="match status" value="1"/>
</dbReference>
<dbReference type="GO" id="GO:0009451">
    <property type="term" value="P:RNA modification"/>
    <property type="evidence" value="ECO:0007669"/>
    <property type="project" value="InterPro"/>
</dbReference>
<name>A0AA88AEI0_FICCA</name>
<dbReference type="PROSITE" id="PS51375">
    <property type="entry name" value="PPR"/>
    <property type="match status" value="3"/>
</dbReference>
<dbReference type="Pfam" id="PF20431">
    <property type="entry name" value="E_motif"/>
    <property type="match status" value="1"/>
</dbReference>
<proteinExistence type="predicted"/>
<dbReference type="InterPro" id="IPR046960">
    <property type="entry name" value="PPR_At4g14850-like_plant"/>
</dbReference>
<evidence type="ECO:0000313" key="4">
    <source>
        <dbReference type="Proteomes" id="UP001187192"/>
    </source>
</evidence>
<dbReference type="EMBL" id="BTGU01000050">
    <property type="protein sequence ID" value="GMN54209.1"/>
    <property type="molecule type" value="Genomic_DNA"/>
</dbReference>
<evidence type="ECO:0008006" key="5">
    <source>
        <dbReference type="Google" id="ProtNLM"/>
    </source>
</evidence>
<feature type="repeat" description="PPR" evidence="2">
    <location>
        <begin position="186"/>
        <end position="220"/>
    </location>
</feature>
<accession>A0AA88AEI0</accession>
<feature type="repeat" description="PPR" evidence="2">
    <location>
        <begin position="117"/>
        <end position="151"/>
    </location>
</feature>
<keyword evidence="1" id="KW-0677">Repeat</keyword>
<dbReference type="Pfam" id="PF13041">
    <property type="entry name" value="PPR_2"/>
    <property type="match status" value="3"/>
</dbReference>
<evidence type="ECO:0000313" key="3">
    <source>
        <dbReference type="EMBL" id="GMN54209.1"/>
    </source>
</evidence>